<organism evidence="1 2">
    <name type="scientific">Haloferax profundi</name>
    <dbReference type="NCBI Taxonomy" id="1544718"/>
    <lineage>
        <taxon>Archaea</taxon>
        <taxon>Methanobacteriati</taxon>
        <taxon>Methanobacteriota</taxon>
        <taxon>Stenosarchaea group</taxon>
        <taxon>Halobacteria</taxon>
        <taxon>Halobacteriales</taxon>
        <taxon>Haloferacaceae</taxon>
        <taxon>Haloferax</taxon>
    </lineage>
</organism>
<accession>A0A0W1SRT9</accession>
<evidence type="ECO:0000313" key="2">
    <source>
        <dbReference type="Proteomes" id="UP000053157"/>
    </source>
</evidence>
<dbReference type="Pfam" id="PF26423">
    <property type="entry name" value="LWR_salt"/>
    <property type="match status" value="1"/>
</dbReference>
<dbReference type="OrthoDB" id="202660at2157"/>
<protein>
    <recommendedName>
        <fullName evidence="3">LWR-salt protein</fullName>
    </recommendedName>
</protein>
<comment type="caution">
    <text evidence="1">The sequence shown here is derived from an EMBL/GenBank/DDBJ whole genome shotgun (WGS) entry which is preliminary data.</text>
</comment>
<gene>
    <name evidence="1" type="ORF">AUR66_11380</name>
</gene>
<dbReference type="NCBIfam" id="NF033910">
    <property type="entry name" value="LWR_salt"/>
    <property type="match status" value="1"/>
</dbReference>
<dbReference type="RefSeq" id="WP_058571650.1">
    <property type="nucleotide sequence ID" value="NZ_LOPV01000118.1"/>
</dbReference>
<dbReference type="InterPro" id="IPR049798">
    <property type="entry name" value="LWR_salt"/>
</dbReference>
<evidence type="ECO:0008006" key="3">
    <source>
        <dbReference type="Google" id="ProtNLM"/>
    </source>
</evidence>
<sequence length="127" mass="14407">MPLRYVFRVRFRLDTAPGVGTDPQEFETVVRVTPPEPGESGWMLFRDALWRGEVNDPVYACQLAESWVDVPVVSCEFAELRTDEDDLETLREAIAAELDEFNAESVRDVLHKYFGSAIHVESAEGED</sequence>
<proteinExistence type="predicted"/>
<dbReference type="Proteomes" id="UP000053157">
    <property type="component" value="Unassembled WGS sequence"/>
</dbReference>
<name>A0A0W1SRT9_9EURY</name>
<evidence type="ECO:0000313" key="1">
    <source>
        <dbReference type="EMBL" id="KTG29030.1"/>
    </source>
</evidence>
<dbReference type="AlphaFoldDB" id="A0A0W1SRT9"/>
<keyword evidence="2" id="KW-1185">Reference proteome</keyword>
<dbReference type="EMBL" id="LOPV01000118">
    <property type="protein sequence ID" value="KTG29030.1"/>
    <property type="molecule type" value="Genomic_DNA"/>
</dbReference>
<reference evidence="1 2" key="1">
    <citation type="submission" date="2015-12" db="EMBL/GenBank/DDBJ databases">
        <title>Haloferax profundi sp. nov. isolated from the Discovery deep brine-seawater interface in the Red Sea.</title>
        <authorList>
            <person name="Zhang G."/>
            <person name="Stingl U."/>
            <person name="Rashid M."/>
        </authorList>
    </citation>
    <scope>NUCLEOTIDE SEQUENCE [LARGE SCALE GENOMIC DNA]</scope>
    <source>
        <strain evidence="1 2">SB29</strain>
    </source>
</reference>